<protein>
    <submittedName>
        <fullName evidence="2">Glycerophosphoryl diester phosphodiesterase</fullName>
    </submittedName>
</protein>
<dbReference type="AlphaFoldDB" id="M0DCD8"/>
<dbReference type="PROSITE" id="PS51704">
    <property type="entry name" value="GP_PDE"/>
    <property type="match status" value="1"/>
</dbReference>
<dbReference type="Proteomes" id="UP000011523">
    <property type="component" value="Unassembled WGS sequence"/>
</dbReference>
<dbReference type="PATRIC" id="fig|1227485.3.peg.2851"/>
<sequence>MVVFHDDDLAGRDGEGMGLTETSGVVWKTDTETVTSAEVLQSGETVPRLEELLSSIPSAVGVNIELKNPGSTSLQFGEKLSDEALDTQKAVWRPFVDRVVDIVDAHDHEILFSSFHEAALAVVAEQLTASVAPILWESVDDGIAIAEAYDADAIHPPVAMIRNTPFFDHGRFGETDLVRTAQSHSWDVNVWTVDSWYQADRLLDAGVDGLIADYSTLLSK</sequence>
<dbReference type="CDD" id="cd08556">
    <property type="entry name" value="GDPD"/>
    <property type="match status" value="1"/>
</dbReference>
<dbReference type="Pfam" id="PF03009">
    <property type="entry name" value="GDPD"/>
    <property type="match status" value="1"/>
</dbReference>
<dbReference type="GO" id="GO:0008081">
    <property type="term" value="F:phosphoric diester hydrolase activity"/>
    <property type="evidence" value="ECO:0007669"/>
    <property type="project" value="InterPro"/>
</dbReference>
<evidence type="ECO:0000313" key="2">
    <source>
        <dbReference type="EMBL" id="ELZ33131.1"/>
    </source>
</evidence>
<dbReference type="InterPro" id="IPR030395">
    <property type="entry name" value="GP_PDE_dom"/>
</dbReference>
<dbReference type="InterPro" id="IPR017946">
    <property type="entry name" value="PLC-like_Pdiesterase_TIM-brl"/>
</dbReference>
<dbReference type="PANTHER" id="PTHR46211">
    <property type="entry name" value="GLYCEROPHOSPHORYL DIESTER PHOSPHODIESTERASE"/>
    <property type="match status" value="1"/>
</dbReference>
<dbReference type="GO" id="GO:0006629">
    <property type="term" value="P:lipid metabolic process"/>
    <property type="evidence" value="ECO:0007669"/>
    <property type="project" value="InterPro"/>
</dbReference>
<gene>
    <name evidence="2" type="ORF">C472_14502</name>
</gene>
<dbReference type="Gene3D" id="3.20.20.190">
    <property type="entry name" value="Phosphatidylinositol (PI) phosphodiesterase"/>
    <property type="match status" value="1"/>
</dbReference>
<dbReference type="SUPFAM" id="SSF51695">
    <property type="entry name" value="PLC-like phosphodiesterases"/>
    <property type="match status" value="1"/>
</dbReference>
<evidence type="ECO:0000313" key="3">
    <source>
        <dbReference type="Proteomes" id="UP000011523"/>
    </source>
</evidence>
<dbReference type="PANTHER" id="PTHR46211:SF14">
    <property type="entry name" value="GLYCEROPHOSPHODIESTER PHOSPHODIESTERASE"/>
    <property type="match status" value="1"/>
</dbReference>
<evidence type="ECO:0000259" key="1">
    <source>
        <dbReference type="PROSITE" id="PS51704"/>
    </source>
</evidence>
<keyword evidence="3" id="KW-1185">Reference proteome</keyword>
<dbReference type="EMBL" id="AOJD01000077">
    <property type="protein sequence ID" value="ELZ33131.1"/>
    <property type="molecule type" value="Genomic_DNA"/>
</dbReference>
<proteinExistence type="predicted"/>
<name>M0DCD8_9EURY</name>
<reference evidence="2 3" key="1">
    <citation type="journal article" date="2014" name="PLoS Genet.">
        <title>Phylogenetically driven sequencing of extremely halophilic archaea reveals strategies for static and dynamic osmo-response.</title>
        <authorList>
            <person name="Becker E.A."/>
            <person name="Seitzer P.M."/>
            <person name="Tritt A."/>
            <person name="Larsen D."/>
            <person name="Krusor M."/>
            <person name="Yao A.I."/>
            <person name="Wu D."/>
            <person name="Madern D."/>
            <person name="Eisen J.A."/>
            <person name="Darling A.E."/>
            <person name="Facciotti M.T."/>
        </authorList>
    </citation>
    <scope>NUCLEOTIDE SEQUENCE [LARGE SCALE GENOMIC DNA]</scope>
    <source>
        <strain evidence="2 3">DSM 14210</strain>
    </source>
</reference>
<organism evidence="2 3">
    <name type="scientific">Halorubrum tebenquichense DSM 14210</name>
    <dbReference type="NCBI Taxonomy" id="1227485"/>
    <lineage>
        <taxon>Archaea</taxon>
        <taxon>Methanobacteriati</taxon>
        <taxon>Methanobacteriota</taxon>
        <taxon>Stenosarchaea group</taxon>
        <taxon>Halobacteria</taxon>
        <taxon>Halobacteriales</taxon>
        <taxon>Haloferacaceae</taxon>
        <taxon>Halorubrum</taxon>
    </lineage>
</organism>
<comment type="caution">
    <text evidence="2">The sequence shown here is derived from an EMBL/GenBank/DDBJ whole genome shotgun (WGS) entry which is preliminary data.</text>
</comment>
<feature type="domain" description="GP-PDE" evidence="1">
    <location>
        <begin position="1"/>
        <end position="220"/>
    </location>
</feature>
<accession>M0DCD8</accession>